<dbReference type="EC" id="5.1.3.14" evidence="3"/>
<evidence type="ECO:0000256" key="1">
    <source>
        <dbReference type="ARBA" id="ARBA00023235"/>
    </source>
</evidence>
<evidence type="ECO:0000259" key="5">
    <source>
        <dbReference type="Pfam" id="PF02350"/>
    </source>
</evidence>
<dbReference type="GO" id="GO:0008761">
    <property type="term" value="F:UDP-N-acetylglucosamine 2-epimerase activity"/>
    <property type="evidence" value="ECO:0007669"/>
    <property type="project" value="UniProtKB-EC"/>
</dbReference>
<dbReference type="CDD" id="cd03786">
    <property type="entry name" value="GTB_UDP-GlcNAc_2-Epimerase"/>
    <property type="match status" value="1"/>
</dbReference>
<keyword evidence="7" id="KW-1185">Reference proteome</keyword>
<dbReference type="NCBIfam" id="TIGR00236">
    <property type="entry name" value="wecB"/>
    <property type="match status" value="1"/>
</dbReference>
<dbReference type="RefSeq" id="WP_218326292.1">
    <property type="nucleotide sequence ID" value="NZ_JAHUZB010000004.1"/>
</dbReference>
<dbReference type="Pfam" id="PF02350">
    <property type="entry name" value="Epimerase_2"/>
    <property type="match status" value="1"/>
</dbReference>
<evidence type="ECO:0000313" key="7">
    <source>
        <dbReference type="Proteomes" id="UP000774130"/>
    </source>
</evidence>
<feature type="domain" description="UDP-N-acetylglucosamine 2-epimerase" evidence="5">
    <location>
        <begin position="23"/>
        <end position="361"/>
    </location>
</feature>
<dbReference type="InterPro" id="IPR029767">
    <property type="entry name" value="WecB-like"/>
</dbReference>
<proteinExistence type="inferred from homology"/>
<name>A0ABS6TE44_9ENTE</name>
<organism evidence="6 7">
    <name type="scientific">Enterococcus alishanensis</name>
    <dbReference type="NCBI Taxonomy" id="1303817"/>
    <lineage>
        <taxon>Bacteria</taxon>
        <taxon>Bacillati</taxon>
        <taxon>Bacillota</taxon>
        <taxon>Bacilli</taxon>
        <taxon>Lactobacillales</taxon>
        <taxon>Enterococcaceae</taxon>
        <taxon>Enterococcus</taxon>
    </lineage>
</organism>
<dbReference type="PANTHER" id="PTHR43174">
    <property type="entry name" value="UDP-N-ACETYLGLUCOSAMINE 2-EPIMERASE"/>
    <property type="match status" value="1"/>
</dbReference>
<protein>
    <recommendedName>
        <fullName evidence="3">UDP-N-acetylglucosamine 2-epimerase (non-hydrolyzing)</fullName>
        <ecNumber evidence="3">5.1.3.14</ecNumber>
    </recommendedName>
</protein>
<reference evidence="6 7" key="1">
    <citation type="submission" date="2021-06" db="EMBL/GenBank/DDBJ databases">
        <title>Enterococcus alishanensis sp. nov., a novel lactic acid bacterium isolated from fresh coffee beans.</title>
        <authorList>
            <person name="Chen Y.-S."/>
        </authorList>
    </citation>
    <scope>NUCLEOTIDE SEQUENCE [LARGE SCALE GENOMIC DNA]</scope>
    <source>
        <strain evidence="6 7">ALS3</strain>
    </source>
</reference>
<dbReference type="Proteomes" id="UP000774130">
    <property type="component" value="Unassembled WGS sequence"/>
</dbReference>
<comment type="similarity">
    <text evidence="2 4">Belongs to the UDP-N-acetylglucosamine 2-epimerase family.</text>
</comment>
<evidence type="ECO:0000256" key="2">
    <source>
        <dbReference type="ARBA" id="ARBA00038209"/>
    </source>
</evidence>
<gene>
    <name evidence="6" type="primary">wecB</name>
    <name evidence="6" type="ORF">KUA55_10860</name>
</gene>
<dbReference type="InterPro" id="IPR003331">
    <property type="entry name" value="UDP_GlcNAc_Epimerase_2_dom"/>
</dbReference>
<evidence type="ECO:0000313" key="6">
    <source>
        <dbReference type="EMBL" id="MBV7391180.1"/>
    </source>
</evidence>
<evidence type="ECO:0000256" key="3">
    <source>
        <dbReference type="ARBA" id="ARBA00038858"/>
    </source>
</evidence>
<sequence length="368" mass="41482">MSIKVMSIFGTRPEAIKMAPVIKTLERDPRFQSRVVVSGQHRDMLDQVLNFFKITPDFDLNIMKKKQSLSEMTTHIIDKLTPVLEANMPDVVLVHGDTTTTLAAALTAYYLKIPIGHVESGLRTWNKYSPFPEEVNRQLVDALSDICFAPTKESAVNLIKENHRQEQVFVTGNTAIDAMTYTIDKKYTHPNLSNEGKKRLLVTMHRRENLGQPMIEVFKALAQIAKEKDDVEIIFPMHKNPLVRELAEKELGNLKNIQLIEPLDLFDFHNFAQHSDLILTDSGGVQEEAPSLGIPVLVLRDTTERPEGIKAGTLKLVGTNQATVYQETMRLLEDPIAYQKMSEATNPYGDGHASERIADILAQSFNDF</sequence>
<evidence type="ECO:0000256" key="4">
    <source>
        <dbReference type="RuleBase" id="RU003513"/>
    </source>
</evidence>
<accession>A0ABS6TE44</accession>
<dbReference type="PANTHER" id="PTHR43174:SF2">
    <property type="entry name" value="UDP-N-ACETYLGLUCOSAMINE 2-EPIMERASE"/>
    <property type="match status" value="1"/>
</dbReference>
<dbReference type="EMBL" id="JAHUZB010000004">
    <property type="protein sequence ID" value="MBV7391180.1"/>
    <property type="molecule type" value="Genomic_DNA"/>
</dbReference>
<comment type="caution">
    <text evidence="6">The sequence shown here is derived from an EMBL/GenBank/DDBJ whole genome shotgun (WGS) entry which is preliminary data.</text>
</comment>
<keyword evidence="1 4" id="KW-0413">Isomerase</keyword>